<dbReference type="EMBL" id="JACSQS010000001">
    <property type="protein sequence ID" value="MBD7952726.1"/>
    <property type="molecule type" value="Genomic_DNA"/>
</dbReference>
<accession>A0A8X8FN70</accession>
<dbReference type="Proteomes" id="UP000636938">
    <property type="component" value="Unassembled WGS sequence"/>
</dbReference>
<dbReference type="InterPro" id="IPR007024">
    <property type="entry name" value="BLUF_domain"/>
</dbReference>
<name>A0A8X8FN70_9GAMM</name>
<gene>
    <name evidence="2" type="ORF">H9654_00780</name>
</gene>
<keyword evidence="3" id="KW-1185">Reference proteome</keyword>
<dbReference type="PROSITE" id="PS50925">
    <property type="entry name" value="BLUF"/>
    <property type="match status" value="1"/>
</dbReference>
<dbReference type="SMART" id="SM01034">
    <property type="entry name" value="BLUF"/>
    <property type="match status" value="1"/>
</dbReference>
<evidence type="ECO:0000313" key="3">
    <source>
        <dbReference type="Proteomes" id="UP000636938"/>
    </source>
</evidence>
<sequence>MSRYLHTVRKMLQAYAYMSRAREPLDDIGLTRIARQSSMFNQTAGVTGVLLFDGQYFFQYIEGPQDGLDAVMGRIAGARAHAEIEALVSRRIQSRLIPYWSMEFVPAEGLELSSLAEANWDDLLETPTGATGIDKLMYLIRRHRDAA</sequence>
<dbReference type="GO" id="GO:0071949">
    <property type="term" value="F:FAD binding"/>
    <property type="evidence" value="ECO:0007669"/>
    <property type="project" value="InterPro"/>
</dbReference>
<dbReference type="Gene3D" id="3.30.70.100">
    <property type="match status" value="1"/>
</dbReference>
<dbReference type="AlphaFoldDB" id="A0A8X8FN70"/>
<comment type="caution">
    <text evidence="2">The sequence shown here is derived from an EMBL/GenBank/DDBJ whole genome shotgun (WGS) entry which is preliminary data.</text>
</comment>
<dbReference type="Pfam" id="PF04940">
    <property type="entry name" value="BLUF"/>
    <property type="match status" value="1"/>
</dbReference>
<dbReference type="InterPro" id="IPR036046">
    <property type="entry name" value="Acylphosphatase-like_dom_sf"/>
</dbReference>
<protein>
    <submittedName>
        <fullName evidence="2">BLUF domain-containing protein</fullName>
    </submittedName>
</protein>
<dbReference type="GO" id="GO:0009882">
    <property type="term" value="F:blue light photoreceptor activity"/>
    <property type="evidence" value="ECO:0007669"/>
    <property type="project" value="InterPro"/>
</dbReference>
<reference evidence="2 3" key="1">
    <citation type="submission" date="2020-08" db="EMBL/GenBank/DDBJ databases">
        <title>A Genomic Blueprint of the Chicken Gut Microbiome.</title>
        <authorList>
            <person name="Gilroy R."/>
            <person name="Ravi A."/>
            <person name="Getino M."/>
            <person name="Pursley I."/>
            <person name="Horton D.L."/>
            <person name="Alikhan N.-F."/>
            <person name="Baker D."/>
            <person name="Gharbi K."/>
            <person name="Hall N."/>
            <person name="Watson M."/>
            <person name="Adriaenssens E.M."/>
            <person name="Foster-Nyarko E."/>
            <person name="Jarju S."/>
            <person name="Secka A."/>
            <person name="Antonio M."/>
            <person name="Oren A."/>
            <person name="Chaudhuri R."/>
            <person name="La Ragione R.M."/>
            <person name="Hildebrand F."/>
            <person name="Pallen M.J."/>
        </authorList>
    </citation>
    <scope>NUCLEOTIDE SEQUENCE [LARGE SCALE GENOMIC DNA]</scope>
    <source>
        <strain evidence="2 3">Sa5BUN4</strain>
    </source>
</reference>
<feature type="domain" description="BLUF" evidence="1">
    <location>
        <begin position="12"/>
        <end position="103"/>
    </location>
</feature>
<organism evidence="2 3">
    <name type="scientific">Stenotrophomonas lacuserhaii</name>
    <dbReference type="NCBI Taxonomy" id="2760084"/>
    <lineage>
        <taxon>Bacteria</taxon>
        <taxon>Pseudomonadati</taxon>
        <taxon>Pseudomonadota</taxon>
        <taxon>Gammaproteobacteria</taxon>
        <taxon>Lysobacterales</taxon>
        <taxon>Lysobacteraceae</taxon>
        <taxon>Stenotrophomonas</taxon>
    </lineage>
</organism>
<dbReference type="RefSeq" id="WP_191768249.1">
    <property type="nucleotide sequence ID" value="NZ_JACSQS010000001.1"/>
</dbReference>
<evidence type="ECO:0000313" key="2">
    <source>
        <dbReference type="EMBL" id="MBD7952726.1"/>
    </source>
</evidence>
<dbReference type="SUPFAM" id="SSF54975">
    <property type="entry name" value="Acylphosphatase/BLUF domain-like"/>
    <property type="match status" value="1"/>
</dbReference>
<proteinExistence type="predicted"/>
<evidence type="ECO:0000259" key="1">
    <source>
        <dbReference type="PROSITE" id="PS50925"/>
    </source>
</evidence>